<evidence type="ECO:0000256" key="5">
    <source>
        <dbReference type="ARBA" id="ARBA00022777"/>
    </source>
</evidence>
<dbReference type="InterPro" id="IPR036034">
    <property type="entry name" value="PDZ_sf"/>
</dbReference>
<evidence type="ECO:0000256" key="3">
    <source>
        <dbReference type="ARBA" id="ARBA00022553"/>
    </source>
</evidence>
<feature type="transmembrane region" description="Helical" evidence="7">
    <location>
        <begin position="140"/>
        <end position="161"/>
    </location>
</feature>
<organism evidence="9 10">
    <name type="scientific">Candidatus Desulfolinea nitratireducens</name>
    <dbReference type="NCBI Taxonomy" id="2841698"/>
    <lineage>
        <taxon>Bacteria</taxon>
        <taxon>Bacillati</taxon>
        <taxon>Chloroflexota</taxon>
        <taxon>Anaerolineae</taxon>
        <taxon>Anaerolineales</taxon>
        <taxon>Anaerolineales incertae sedis</taxon>
        <taxon>Candidatus Desulfolinea</taxon>
    </lineage>
</organism>
<dbReference type="FunFam" id="3.30.565.10:FF:000006">
    <property type="entry name" value="Sensor histidine kinase WalK"/>
    <property type="match status" value="1"/>
</dbReference>
<evidence type="ECO:0000256" key="1">
    <source>
        <dbReference type="ARBA" id="ARBA00000085"/>
    </source>
</evidence>
<gene>
    <name evidence="9" type="ORF">H8E29_11985</name>
</gene>
<dbReference type="InterPro" id="IPR005467">
    <property type="entry name" value="His_kinase_dom"/>
</dbReference>
<feature type="transmembrane region" description="Helical" evidence="7">
    <location>
        <begin position="21"/>
        <end position="43"/>
    </location>
</feature>
<dbReference type="Proteomes" id="UP000614469">
    <property type="component" value="Unassembled WGS sequence"/>
</dbReference>
<dbReference type="Gene3D" id="2.30.42.10">
    <property type="match status" value="1"/>
</dbReference>
<keyword evidence="6" id="KW-0902">Two-component regulatory system</keyword>
<dbReference type="SUPFAM" id="SSF50156">
    <property type="entry name" value="PDZ domain-like"/>
    <property type="match status" value="1"/>
</dbReference>
<dbReference type="PANTHER" id="PTHR43047">
    <property type="entry name" value="TWO-COMPONENT HISTIDINE PROTEIN KINASE"/>
    <property type="match status" value="1"/>
</dbReference>
<name>A0A8J6NMP4_9CHLR</name>
<dbReference type="EMBL" id="JACNJN010000135">
    <property type="protein sequence ID" value="MBC8335977.1"/>
    <property type="molecule type" value="Genomic_DNA"/>
</dbReference>
<dbReference type="InterPro" id="IPR004358">
    <property type="entry name" value="Sig_transdc_His_kin-like_C"/>
</dbReference>
<evidence type="ECO:0000313" key="10">
    <source>
        <dbReference type="Proteomes" id="UP000614469"/>
    </source>
</evidence>
<accession>A0A8J6NMP4</accession>
<comment type="caution">
    <text evidence="9">The sequence shown here is derived from an EMBL/GenBank/DDBJ whole genome shotgun (WGS) entry which is preliminary data.</text>
</comment>
<evidence type="ECO:0000256" key="2">
    <source>
        <dbReference type="ARBA" id="ARBA00012438"/>
    </source>
</evidence>
<dbReference type="CDD" id="cd00082">
    <property type="entry name" value="HisKA"/>
    <property type="match status" value="1"/>
</dbReference>
<feature type="domain" description="Histidine kinase" evidence="8">
    <location>
        <begin position="1104"/>
        <end position="1332"/>
    </location>
</feature>
<keyword evidence="3" id="KW-0597">Phosphoprotein</keyword>
<dbReference type="InterPro" id="IPR029016">
    <property type="entry name" value="GAF-like_dom_sf"/>
</dbReference>
<dbReference type="PROSITE" id="PS50109">
    <property type="entry name" value="HIS_KIN"/>
    <property type="match status" value="1"/>
</dbReference>
<evidence type="ECO:0000256" key="6">
    <source>
        <dbReference type="ARBA" id="ARBA00023012"/>
    </source>
</evidence>
<keyword evidence="4" id="KW-0808">Transferase</keyword>
<dbReference type="SMART" id="SM00388">
    <property type="entry name" value="HisKA"/>
    <property type="match status" value="1"/>
</dbReference>
<dbReference type="SMART" id="SM00387">
    <property type="entry name" value="HATPase_c"/>
    <property type="match status" value="1"/>
</dbReference>
<dbReference type="InterPro" id="IPR003661">
    <property type="entry name" value="HisK_dim/P_dom"/>
</dbReference>
<dbReference type="Gene3D" id="3.30.450.40">
    <property type="match status" value="4"/>
</dbReference>
<dbReference type="GO" id="GO:0005886">
    <property type="term" value="C:plasma membrane"/>
    <property type="evidence" value="ECO:0007669"/>
    <property type="project" value="TreeGrafter"/>
</dbReference>
<evidence type="ECO:0000256" key="7">
    <source>
        <dbReference type="SAM" id="Phobius"/>
    </source>
</evidence>
<dbReference type="InterPro" id="IPR003018">
    <property type="entry name" value="GAF"/>
</dbReference>
<dbReference type="Gene3D" id="3.30.565.10">
    <property type="entry name" value="Histidine kinase-like ATPase, C-terminal domain"/>
    <property type="match status" value="1"/>
</dbReference>
<dbReference type="Pfam" id="PF02518">
    <property type="entry name" value="HATPase_c"/>
    <property type="match status" value="1"/>
</dbReference>
<protein>
    <recommendedName>
        <fullName evidence="2">histidine kinase</fullName>
        <ecNumber evidence="2">2.7.13.3</ecNumber>
    </recommendedName>
</protein>
<feature type="transmembrane region" description="Helical" evidence="7">
    <location>
        <begin position="198"/>
        <end position="218"/>
    </location>
</feature>
<dbReference type="Pfam" id="PF13185">
    <property type="entry name" value="GAF_2"/>
    <property type="match status" value="3"/>
</dbReference>
<dbReference type="GO" id="GO:0009927">
    <property type="term" value="F:histidine phosphotransfer kinase activity"/>
    <property type="evidence" value="ECO:0007669"/>
    <property type="project" value="TreeGrafter"/>
</dbReference>
<feature type="transmembrane region" description="Helical" evidence="7">
    <location>
        <begin position="173"/>
        <end position="192"/>
    </location>
</feature>
<feature type="transmembrane region" description="Helical" evidence="7">
    <location>
        <begin position="359"/>
        <end position="381"/>
    </location>
</feature>
<feature type="transmembrane region" description="Helical" evidence="7">
    <location>
        <begin position="325"/>
        <end position="347"/>
    </location>
</feature>
<feature type="transmembrane region" description="Helical" evidence="7">
    <location>
        <begin position="230"/>
        <end position="251"/>
    </location>
</feature>
<comment type="catalytic activity">
    <reaction evidence="1">
        <text>ATP + protein L-histidine = ADP + protein N-phospho-L-histidine.</text>
        <dbReference type="EC" id="2.7.13.3"/>
    </reaction>
</comment>
<dbReference type="InterPro" id="IPR003594">
    <property type="entry name" value="HATPase_dom"/>
</dbReference>
<feature type="transmembrane region" description="Helical" evidence="7">
    <location>
        <begin position="263"/>
        <end position="283"/>
    </location>
</feature>
<dbReference type="Gene3D" id="1.10.287.130">
    <property type="match status" value="1"/>
</dbReference>
<reference evidence="9 10" key="1">
    <citation type="submission" date="2020-08" db="EMBL/GenBank/DDBJ databases">
        <title>Bridging the membrane lipid divide: bacteria of the FCB group superphylum have the potential to synthesize archaeal ether lipids.</title>
        <authorList>
            <person name="Villanueva L."/>
            <person name="Von Meijenfeldt F.A.B."/>
            <person name="Westbye A.B."/>
            <person name="Yadav S."/>
            <person name="Hopmans E.C."/>
            <person name="Dutilh B.E."/>
            <person name="Sinninghe Damste J.S."/>
        </authorList>
    </citation>
    <scope>NUCLEOTIDE SEQUENCE [LARGE SCALE GENOMIC DNA]</scope>
    <source>
        <strain evidence="9">NIOZ-UU36</strain>
    </source>
</reference>
<dbReference type="SMART" id="SM00065">
    <property type="entry name" value="GAF"/>
    <property type="match status" value="4"/>
</dbReference>
<evidence type="ECO:0000313" key="9">
    <source>
        <dbReference type="EMBL" id="MBC8335977.1"/>
    </source>
</evidence>
<keyword evidence="7" id="KW-0472">Membrane</keyword>
<dbReference type="PRINTS" id="PR00344">
    <property type="entry name" value="BCTRLSENSOR"/>
</dbReference>
<evidence type="ECO:0000256" key="4">
    <source>
        <dbReference type="ARBA" id="ARBA00022679"/>
    </source>
</evidence>
<dbReference type="InterPro" id="IPR036890">
    <property type="entry name" value="HATPase_C_sf"/>
</dbReference>
<dbReference type="SUPFAM" id="SSF55874">
    <property type="entry name" value="ATPase domain of HSP90 chaperone/DNA topoisomerase II/histidine kinase"/>
    <property type="match status" value="1"/>
</dbReference>
<dbReference type="EC" id="2.7.13.3" evidence="2"/>
<dbReference type="GO" id="GO:0000155">
    <property type="term" value="F:phosphorelay sensor kinase activity"/>
    <property type="evidence" value="ECO:0007669"/>
    <property type="project" value="InterPro"/>
</dbReference>
<evidence type="ECO:0000259" key="8">
    <source>
        <dbReference type="PROSITE" id="PS50109"/>
    </source>
</evidence>
<dbReference type="InterPro" id="IPR036097">
    <property type="entry name" value="HisK_dim/P_sf"/>
</dbReference>
<keyword evidence="5" id="KW-0418">Kinase</keyword>
<dbReference type="SUPFAM" id="SSF55781">
    <property type="entry name" value="GAF domain-like"/>
    <property type="match status" value="4"/>
</dbReference>
<dbReference type="SUPFAM" id="SSF47384">
    <property type="entry name" value="Homodimeric domain of signal transducing histidine kinase"/>
    <property type="match status" value="1"/>
</dbReference>
<feature type="transmembrane region" description="Helical" evidence="7">
    <location>
        <begin position="299"/>
        <end position="319"/>
    </location>
</feature>
<dbReference type="PANTHER" id="PTHR43047:SF72">
    <property type="entry name" value="OSMOSENSING HISTIDINE PROTEIN KINASE SLN1"/>
    <property type="match status" value="1"/>
</dbReference>
<keyword evidence="7" id="KW-0812">Transmembrane</keyword>
<sequence>MSIPQFIKQKFTFNKALEITVLVYQVIAVIAFIIIPVVAFQWWKTPFIGAFVEQTMVFNGVGPIREGTENEAWELFLSGVTLGDQLKEIDGKSISSASDIQEILSTYQFNDEIQVTYQREEGSKSNKNLNLIPFPATDKIKYFAIPYGIGIVFLLLGLWMARLRISESAGRAFILFATSFSIGSAALFDLYTTHHLTILWTFSVGFAGGALLDLALTFPQEFSFTQKYPIIRRIGYIIALILGLLALPDIYNLQSPTNYIQKWQFIYGFTGISVIIFILILLYRSYTDKSPVAKQQIQMAWWGILLSFGPIGIWMFISFFRSMNFSPYLLVSTIGFPLVTGYAILRYRLFKIDYIFSRSLLVIILTAMASLGYGLIIWGFGLVSGTQISANNPWAIGAFAALLALLLNPLRNRIQTVIDAIVFRGRHAFEKPLQDFGHKMTNAKDLPAISLILREAITESLLPDALHIYIHDPASNQYAAMEYQGKLTSDIRFTHNNPLVETLLKEDLPFYIDPANLPKTLDSENTRLILLNAHLFVPLKSIDKLMGWIALGIRRSGDPYSSQELDFLESLSNQAGIAVERAQVVENMEQQVEEMNALTLISQGVSITLSFNDVLELIFAQTTQIIPATDFHITLNNPTNDYYYFGFCIEDQQRLTEKEIHPLPHNQGIGQWVARNGRALLSQDYNQECQRLNVVPSLQNIYGWAGVPLNAGSETIGALSIGSRDPNTTFTQKQLGLLRAIADQTAGAIVKARLLQETERRAKQLATLNEITQQLTSTLEHEPLLQNILESAVQIIDCEAGTLFMVDEDTNELVFTVTVGSAATDLVGQRLPPGKGIVGEAVETQAPVVENNVRESKGWFGNTDEETGFVTRALLAVPLQVKGRVIGVVEVINKKDGFPFVNDDQILLTAFAGQAAVAVENARLYTLTDQELNARVEELSVMQRIDRELNASLETDKAMRTTLEWAMRRSHADAGLIGNLNDEGIHIMAQEGYGDQLDHYKDKALPLELPTMLDASESGQPTTRQLDPIEQGGLLPGTRTQIVVPLQRETNVIGLILLECIEDTTVDLGFLSRLSDHAAIAIANAQLYAEVEAANIAKSDFVSFVAHELKNPMTSIKGYTELIAAGAVGEINENQSNFLQTIRSNVIRMSTLVSDLNDNSKIEVGRLRMEFKAVDLPEIIENVIRSTDKQLSEKNQTITLDLNDTLPQIWADNTRIEQILVNFVSNSYKYTQEGGKIVIGAKVADNQWDPDGAPKVVHIWIKDNGIGMTEEDQQKIFTKFFRSEDEKAREAPGTGLGLNITKSLIELTGGTTWFESEFREGTTFHFTIPVVEK</sequence>
<proteinExistence type="predicted"/>
<dbReference type="Pfam" id="PF00512">
    <property type="entry name" value="HisKA"/>
    <property type="match status" value="1"/>
</dbReference>
<keyword evidence="7" id="KW-1133">Transmembrane helix</keyword>